<dbReference type="InterPro" id="IPR003593">
    <property type="entry name" value="AAA+_ATPase"/>
</dbReference>
<dbReference type="PROSITE" id="PS00211">
    <property type="entry name" value="ABC_TRANSPORTER_1"/>
    <property type="match status" value="1"/>
</dbReference>
<evidence type="ECO:0000256" key="5">
    <source>
        <dbReference type="ARBA" id="ARBA00022967"/>
    </source>
</evidence>
<dbReference type="GO" id="GO:0005524">
    <property type="term" value="F:ATP binding"/>
    <property type="evidence" value="ECO:0007669"/>
    <property type="project" value="UniProtKB-KW"/>
</dbReference>
<dbReference type="SUPFAM" id="SSF52540">
    <property type="entry name" value="P-loop containing nucleoside triphosphate hydrolases"/>
    <property type="match status" value="1"/>
</dbReference>
<comment type="caution">
    <text evidence="9">The sequence shown here is derived from an EMBL/GenBank/DDBJ whole genome shotgun (WGS) entry which is preliminary data.</text>
</comment>
<dbReference type="SUPFAM" id="SSF50331">
    <property type="entry name" value="MOP-like"/>
    <property type="match status" value="1"/>
</dbReference>
<proteinExistence type="inferred from homology"/>
<dbReference type="EMBL" id="JANGCH010000010">
    <property type="protein sequence ID" value="MCQ5122121.1"/>
    <property type="molecule type" value="Genomic_DNA"/>
</dbReference>
<keyword evidence="4 7" id="KW-0067">ATP-binding</keyword>
<dbReference type="InterPro" id="IPR027417">
    <property type="entry name" value="P-loop_NTPase"/>
</dbReference>
<dbReference type="PROSITE" id="PS50893">
    <property type="entry name" value="ABC_TRANSPORTER_2"/>
    <property type="match status" value="1"/>
</dbReference>
<reference evidence="9 10" key="1">
    <citation type="submission" date="2022-06" db="EMBL/GenBank/DDBJ databases">
        <title>Isolation of gut microbiota from human fecal samples.</title>
        <authorList>
            <person name="Pamer E.G."/>
            <person name="Barat B."/>
            <person name="Waligurski E."/>
            <person name="Medina S."/>
            <person name="Paddock L."/>
            <person name="Mostad J."/>
        </authorList>
    </citation>
    <scope>NUCLEOTIDE SEQUENCE [LARGE SCALE GENOMIC DNA]</scope>
    <source>
        <strain evidence="9 10">DFI.6.1</strain>
    </source>
</reference>
<comment type="catalytic activity">
    <reaction evidence="7">
        <text>ATP + H2O + polyamine-[polyamine-binding protein]Side 1 = ADP + phosphate + polyamineSide 2 + [polyamine-binding protein]Side 1.</text>
        <dbReference type="EC" id="7.6.2.11"/>
    </reaction>
</comment>
<dbReference type="Proteomes" id="UP001524435">
    <property type="component" value="Unassembled WGS sequence"/>
</dbReference>
<evidence type="ECO:0000256" key="6">
    <source>
        <dbReference type="ARBA" id="ARBA00023136"/>
    </source>
</evidence>
<evidence type="ECO:0000256" key="4">
    <source>
        <dbReference type="ARBA" id="ARBA00022840"/>
    </source>
</evidence>
<accession>A0ABT1SLM6</accession>
<dbReference type="PANTHER" id="PTHR42781:SF4">
    <property type="entry name" value="SPERMIDINE_PUTRESCINE IMPORT ATP-BINDING PROTEIN POTA"/>
    <property type="match status" value="1"/>
</dbReference>
<comment type="subunit">
    <text evidence="7">The complex is composed of two ATP-binding proteins (PotA), two transmembrane proteins (PotB and PotC) and a solute-binding protein (PotD).</text>
</comment>
<dbReference type="Gene3D" id="3.40.50.300">
    <property type="entry name" value="P-loop containing nucleotide triphosphate hydrolases"/>
    <property type="match status" value="1"/>
</dbReference>
<dbReference type="InterPro" id="IPR013611">
    <property type="entry name" value="Transp-assoc_OB_typ2"/>
</dbReference>
<evidence type="ECO:0000256" key="7">
    <source>
        <dbReference type="RuleBase" id="RU364083"/>
    </source>
</evidence>
<dbReference type="InterPro" id="IPR008995">
    <property type="entry name" value="Mo/tungstate-bd_C_term_dom"/>
</dbReference>
<protein>
    <recommendedName>
        <fullName evidence="7">Spermidine/putrescine import ATP-binding protein PotA</fullName>
        <ecNumber evidence="7">7.6.2.11</ecNumber>
    </recommendedName>
</protein>
<gene>
    <name evidence="7" type="primary">potA</name>
    <name evidence="9" type="ORF">NE663_07600</name>
</gene>
<sequence length="527" mass="59745">METENKKLIQFRNIVKEFDGQIVLKGINLDIYENEFVTLLGPSGCGKTTLLRILGGFLEASEGTVIFDGEDISTLPAHKRELNTVFQKYALFPHMTVYENIAFGLKIKKMSKDVIEQKVMKMMKLIGMEGYENKNVTLLSGGQQQRVAIARALVNEPKVLLLDEPLGALDLKLRKEMQYELKRIQQEVGITFIFVTHDQEEALTMSDKIVVMKDGEICQVGTPQDIYNEPVNRYVANFIGESNIIPAVMKEDYKVKFDDIVFDCVDHGYGENEKVDVVIRPEDIDIVDVEKGKMSGEVLSVLFKGVHYEVIVETVPGTTVNVKMHVIRNHDVTSENGKEKISANDFYVDIEDVAALDDKEIIARADAQAWSPESDEYISINKIEYDLKEELGEYPVVFATANGTSIERKIFVVNQRVVKNEKANEAVMAFNFFKTVDEIKESVALDTDLKTWANAQGWKLSDEDESIDMSVDYDFDDENIVEGVYNISFSTTGREFKIHTTDYVEEGKEVGLTFFPEDIHVMEKMGF</sequence>
<evidence type="ECO:0000259" key="8">
    <source>
        <dbReference type="PROSITE" id="PS50893"/>
    </source>
</evidence>
<dbReference type="InterPro" id="IPR050093">
    <property type="entry name" value="ABC_SmlMolc_Importer"/>
</dbReference>
<dbReference type="CDD" id="cd03300">
    <property type="entry name" value="ABC_PotA_N"/>
    <property type="match status" value="1"/>
</dbReference>
<dbReference type="PANTHER" id="PTHR42781">
    <property type="entry name" value="SPERMIDINE/PUTRESCINE IMPORT ATP-BINDING PROTEIN POTA"/>
    <property type="match status" value="1"/>
</dbReference>
<evidence type="ECO:0000256" key="2">
    <source>
        <dbReference type="ARBA" id="ARBA00022475"/>
    </source>
</evidence>
<comment type="function">
    <text evidence="7">Part of the ABC transporter complex PotABCD involved in spermidine/putrescine import. Responsible for energy coupling to the transport system.</text>
</comment>
<evidence type="ECO:0000256" key="1">
    <source>
        <dbReference type="ARBA" id="ARBA00022448"/>
    </source>
</evidence>
<comment type="similarity">
    <text evidence="7">Belongs to the ABC transporter superfamily. Spermidine/putrescine importer (TC 3.A.1.11.1) family.</text>
</comment>
<dbReference type="NCBIfam" id="TIGR01187">
    <property type="entry name" value="potA"/>
    <property type="match status" value="1"/>
</dbReference>
<dbReference type="InterPro" id="IPR017879">
    <property type="entry name" value="PotA_ATP-bd"/>
</dbReference>
<dbReference type="RefSeq" id="WP_102268709.1">
    <property type="nucleotide sequence ID" value="NZ_CALVCM010000047.1"/>
</dbReference>
<organism evidence="9 10">
    <name type="scientific">Massilicoli timonensis</name>
    <dbReference type="NCBI Taxonomy" id="2015901"/>
    <lineage>
        <taxon>Bacteria</taxon>
        <taxon>Bacillati</taxon>
        <taxon>Bacillota</taxon>
        <taxon>Erysipelotrichia</taxon>
        <taxon>Erysipelotrichales</taxon>
        <taxon>Erysipelotrichaceae</taxon>
        <taxon>Massilicoli</taxon>
    </lineage>
</organism>
<feature type="domain" description="ABC transporter" evidence="8">
    <location>
        <begin position="9"/>
        <end position="239"/>
    </location>
</feature>
<keyword evidence="6 7" id="KW-0472">Membrane</keyword>
<evidence type="ECO:0000256" key="3">
    <source>
        <dbReference type="ARBA" id="ARBA00022741"/>
    </source>
</evidence>
<dbReference type="InterPro" id="IPR017871">
    <property type="entry name" value="ABC_transporter-like_CS"/>
</dbReference>
<dbReference type="SMART" id="SM00382">
    <property type="entry name" value="AAA"/>
    <property type="match status" value="1"/>
</dbReference>
<dbReference type="Gene3D" id="2.40.50.100">
    <property type="match status" value="1"/>
</dbReference>
<evidence type="ECO:0000313" key="10">
    <source>
        <dbReference type="Proteomes" id="UP001524435"/>
    </source>
</evidence>
<evidence type="ECO:0000313" key="9">
    <source>
        <dbReference type="EMBL" id="MCQ5122121.1"/>
    </source>
</evidence>
<keyword evidence="3 7" id="KW-0547">Nucleotide-binding</keyword>
<dbReference type="Pfam" id="PF08402">
    <property type="entry name" value="TOBE_2"/>
    <property type="match status" value="1"/>
</dbReference>
<keyword evidence="5 7" id="KW-1278">Translocase</keyword>
<keyword evidence="2 7" id="KW-1003">Cell membrane</keyword>
<dbReference type="InterPro" id="IPR005893">
    <property type="entry name" value="PotA-like"/>
</dbReference>
<dbReference type="InterPro" id="IPR003439">
    <property type="entry name" value="ABC_transporter-like_ATP-bd"/>
</dbReference>
<keyword evidence="1 7" id="KW-0813">Transport</keyword>
<name>A0ABT1SLM6_9FIRM</name>
<dbReference type="Pfam" id="PF00005">
    <property type="entry name" value="ABC_tran"/>
    <property type="match status" value="1"/>
</dbReference>
<dbReference type="EC" id="7.6.2.11" evidence="7"/>
<keyword evidence="10" id="KW-1185">Reference proteome</keyword>